<keyword evidence="6" id="KW-1185">Reference proteome</keyword>
<gene>
    <name evidence="4" type="ORF">GPM918_LOCUS30731</name>
    <name evidence="5" type="ORF">SRO942_LOCUS31357</name>
</gene>
<proteinExistence type="predicted"/>
<accession>A0A815GZK9</accession>
<feature type="compositionally biased region" description="Low complexity" evidence="2">
    <location>
        <begin position="649"/>
        <end position="660"/>
    </location>
</feature>
<dbReference type="InterPro" id="IPR011992">
    <property type="entry name" value="EF-hand-dom_pair"/>
</dbReference>
<dbReference type="EMBL" id="CAJOBC010062426">
    <property type="protein sequence ID" value="CAF4214351.1"/>
    <property type="molecule type" value="Genomic_DNA"/>
</dbReference>
<evidence type="ECO:0000259" key="3">
    <source>
        <dbReference type="PROSITE" id="PS50222"/>
    </source>
</evidence>
<dbReference type="AlphaFoldDB" id="A0A815GZK9"/>
<dbReference type="GO" id="GO:0005509">
    <property type="term" value="F:calcium ion binding"/>
    <property type="evidence" value="ECO:0007669"/>
    <property type="project" value="InterPro"/>
</dbReference>
<feature type="compositionally biased region" description="Basic and acidic residues" evidence="2">
    <location>
        <begin position="246"/>
        <end position="279"/>
    </location>
</feature>
<dbReference type="Proteomes" id="UP000681722">
    <property type="component" value="Unassembled WGS sequence"/>
</dbReference>
<feature type="compositionally biased region" description="Basic and acidic residues" evidence="2">
    <location>
        <begin position="353"/>
        <end position="365"/>
    </location>
</feature>
<feature type="region of interest" description="Disordered" evidence="2">
    <location>
        <begin position="1"/>
        <end position="382"/>
    </location>
</feature>
<name>A0A815GZK9_9BILA</name>
<organism evidence="4 6">
    <name type="scientific">Didymodactylos carnosus</name>
    <dbReference type="NCBI Taxonomy" id="1234261"/>
    <lineage>
        <taxon>Eukaryota</taxon>
        <taxon>Metazoa</taxon>
        <taxon>Spiralia</taxon>
        <taxon>Gnathifera</taxon>
        <taxon>Rotifera</taxon>
        <taxon>Eurotatoria</taxon>
        <taxon>Bdelloidea</taxon>
        <taxon>Philodinida</taxon>
        <taxon>Philodinidae</taxon>
        <taxon>Didymodactylos</taxon>
    </lineage>
</organism>
<evidence type="ECO:0000313" key="5">
    <source>
        <dbReference type="EMBL" id="CAF4214351.1"/>
    </source>
</evidence>
<protein>
    <recommendedName>
        <fullName evidence="3">EF-hand domain-containing protein</fullName>
    </recommendedName>
</protein>
<dbReference type="Pfam" id="PF13499">
    <property type="entry name" value="EF-hand_7"/>
    <property type="match status" value="1"/>
</dbReference>
<evidence type="ECO:0000256" key="2">
    <source>
        <dbReference type="SAM" id="MobiDB-lite"/>
    </source>
</evidence>
<dbReference type="CDD" id="cd00051">
    <property type="entry name" value="EFh"/>
    <property type="match status" value="1"/>
</dbReference>
<feature type="compositionally biased region" description="Polar residues" evidence="2">
    <location>
        <begin position="1"/>
        <end position="19"/>
    </location>
</feature>
<sequence>SPIDTSRGNKSSEEQSSPAFSVDARTPSEPEQTSVRQSLSQTPTDDKEQLSSTKVENQSDKTPPSNKQETQNVEQSTPQSPPQSPTDDKEQSLSTKAENQSDTTSSSNKQETQKVEQSTPQSPPQSPTDDKEQFLSTKAENQSDTTSSSNKQETQQVERSAPQSPNEENRLKTIIDNATLIREEKQQYPSAISSGQQSNTSEQADSEKVSDSPKEIPLISDDSRKSLTEPATLSSPIVENEIAINKQEDKKPLGDETIKSQDTSSMDKKESDNKSEADLRTTSASFDTKRQSDEQLNTSNINEEKNFSSSADFGHQVTSIIDHSERLSASDHFPHELTQSESNEDQSGSSGYQREEKHDIEEASPKHSSALEDSMEDVSKSSLDAAQTAPYIGELHHSTSSENNSQQQEIDKLSDIVSNKNQQTVEKELSQPLVEHQLSEHLEEESKVADEEELNLTLEAIQRMFQDLANDENVIVIDDELPEKVLSALGVKDDLLQTLFEGVFRKYIVQAASDGAREDTLKWNEFRDILFPILTGHYSDRHVRKLFELFDTSNDGYLSKEEIEELLQLIQVDDANSTADNIIQEFDTDNDGRLSADELILAIKEINDTKDKYLSDDIQNELWWNAFHDDDEEENQTEEISVNVPVPHSNDQQQELSSSDDLSEKNKSLK</sequence>
<feature type="compositionally biased region" description="Polar residues" evidence="2">
    <location>
        <begin position="134"/>
        <end position="166"/>
    </location>
</feature>
<dbReference type="InterPro" id="IPR002048">
    <property type="entry name" value="EF_hand_dom"/>
</dbReference>
<feature type="non-terminal residue" evidence="4">
    <location>
        <position position="1"/>
    </location>
</feature>
<dbReference type="Proteomes" id="UP000663829">
    <property type="component" value="Unassembled WGS sequence"/>
</dbReference>
<dbReference type="InterPro" id="IPR018247">
    <property type="entry name" value="EF_Hand_1_Ca_BS"/>
</dbReference>
<dbReference type="PROSITE" id="PS50222">
    <property type="entry name" value="EF_HAND_2"/>
    <property type="match status" value="2"/>
</dbReference>
<feature type="compositionally biased region" description="Polar residues" evidence="2">
    <location>
        <begin position="29"/>
        <end position="43"/>
    </location>
</feature>
<dbReference type="SMART" id="SM00054">
    <property type="entry name" value="EFh"/>
    <property type="match status" value="2"/>
</dbReference>
<dbReference type="Gene3D" id="1.10.238.10">
    <property type="entry name" value="EF-hand"/>
    <property type="match status" value="1"/>
</dbReference>
<dbReference type="SUPFAM" id="SSF47473">
    <property type="entry name" value="EF-hand"/>
    <property type="match status" value="1"/>
</dbReference>
<comment type="caution">
    <text evidence="4">The sequence shown here is derived from an EMBL/GenBank/DDBJ whole genome shotgun (WGS) entry which is preliminary data.</text>
</comment>
<feature type="compositionally biased region" description="Polar residues" evidence="2">
    <location>
        <begin position="294"/>
        <end position="321"/>
    </location>
</feature>
<feature type="compositionally biased region" description="Polar residues" evidence="2">
    <location>
        <begin position="187"/>
        <end position="203"/>
    </location>
</feature>
<evidence type="ECO:0000256" key="1">
    <source>
        <dbReference type="ARBA" id="ARBA00022837"/>
    </source>
</evidence>
<feature type="domain" description="EF-hand" evidence="3">
    <location>
        <begin position="538"/>
        <end position="573"/>
    </location>
</feature>
<dbReference type="EMBL" id="CAJNOQ010014730">
    <property type="protein sequence ID" value="CAF1347333.1"/>
    <property type="molecule type" value="Genomic_DNA"/>
</dbReference>
<feature type="compositionally biased region" description="Polar residues" evidence="2">
    <location>
        <begin position="50"/>
        <end position="74"/>
    </location>
</feature>
<feature type="compositionally biased region" description="Basic and acidic residues" evidence="2">
    <location>
        <begin position="322"/>
        <end position="335"/>
    </location>
</feature>
<reference evidence="4" key="1">
    <citation type="submission" date="2021-02" db="EMBL/GenBank/DDBJ databases">
        <authorList>
            <person name="Nowell W R."/>
        </authorList>
    </citation>
    <scope>NUCLEOTIDE SEQUENCE</scope>
</reference>
<evidence type="ECO:0000313" key="4">
    <source>
        <dbReference type="EMBL" id="CAF1347333.1"/>
    </source>
</evidence>
<keyword evidence="1" id="KW-0106">Calcium</keyword>
<feature type="compositionally biased region" description="Polar residues" evidence="2">
    <location>
        <begin position="92"/>
        <end position="110"/>
    </location>
</feature>
<evidence type="ECO:0000313" key="6">
    <source>
        <dbReference type="Proteomes" id="UP000663829"/>
    </source>
</evidence>
<feature type="region of interest" description="Disordered" evidence="2">
    <location>
        <begin position="631"/>
        <end position="670"/>
    </location>
</feature>
<feature type="compositionally biased region" description="Polar residues" evidence="2">
    <location>
        <begin position="337"/>
        <end position="352"/>
    </location>
</feature>
<feature type="domain" description="EF-hand" evidence="3">
    <location>
        <begin position="574"/>
        <end position="609"/>
    </location>
</feature>
<feature type="compositionally biased region" description="Basic and acidic residues" evidence="2">
    <location>
        <begin position="205"/>
        <end position="214"/>
    </location>
</feature>
<dbReference type="PROSITE" id="PS00018">
    <property type="entry name" value="EF_HAND_1"/>
    <property type="match status" value="2"/>
</dbReference>
<dbReference type="OrthoDB" id="10041510at2759"/>